<feature type="region of interest" description="Disordered" evidence="1">
    <location>
        <begin position="1"/>
        <end position="31"/>
    </location>
</feature>
<evidence type="ECO:0000313" key="3">
    <source>
        <dbReference type="EMBL" id="CAG2228842.1"/>
    </source>
</evidence>
<keyword evidence="4" id="KW-1185">Reference proteome</keyword>
<sequence length="285" mass="32892">MAEGGYENPVFDRDDYDEEEETSFQDDEEFQKSINNENEILKDLSEEGFSIREDNYGRPMLYVKDGYGKEIALTYYQKEVLQFYKFSTLQREYGVGGVDFVRDVLGVDDYKLPERTIEGRAEFQRMLNEGPIRELNNIEIPLQEISTQQEVQELLETASNSETYFKEIETSFVEEGTTYREIETQTDMTKKRDGWYNQCNDIKKLRSQVNRIKETIYKVLNEDTTLGERIKTLIREQGITIASILTAFGMIIGVIVETFTSGSTSSSPPPPKPSKCGGQDWIKNN</sequence>
<feature type="transmembrane region" description="Helical" evidence="2">
    <location>
        <begin position="239"/>
        <end position="259"/>
    </location>
</feature>
<keyword evidence="2" id="KW-0812">Transmembrane</keyword>
<feature type="region of interest" description="Disordered" evidence="1">
    <location>
        <begin position="260"/>
        <end position="285"/>
    </location>
</feature>
<reference evidence="3" key="1">
    <citation type="submission" date="2021-03" db="EMBL/GenBank/DDBJ databases">
        <authorList>
            <person name="Bekaert M."/>
        </authorList>
    </citation>
    <scope>NUCLEOTIDE SEQUENCE</scope>
</reference>
<evidence type="ECO:0000313" key="4">
    <source>
        <dbReference type="Proteomes" id="UP000683360"/>
    </source>
</evidence>
<proteinExistence type="predicted"/>
<dbReference type="EMBL" id="CAJPWZ010002007">
    <property type="protein sequence ID" value="CAG2228842.1"/>
    <property type="molecule type" value="Genomic_DNA"/>
</dbReference>
<dbReference type="Proteomes" id="UP000683360">
    <property type="component" value="Unassembled WGS sequence"/>
</dbReference>
<evidence type="ECO:0000256" key="1">
    <source>
        <dbReference type="SAM" id="MobiDB-lite"/>
    </source>
</evidence>
<dbReference type="AlphaFoldDB" id="A0A8S3T5F1"/>
<accession>A0A8S3T5F1</accession>
<dbReference type="OrthoDB" id="6204746at2759"/>
<organism evidence="3 4">
    <name type="scientific">Mytilus edulis</name>
    <name type="common">Blue mussel</name>
    <dbReference type="NCBI Taxonomy" id="6550"/>
    <lineage>
        <taxon>Eukaryota</taxon>
        <taxon>Metazoa</taxon>
        <taxon>Spiralia</taxon>
        <taxon>Lophotrochozoa</taxon>
        <taxon>Mollusca</taxon>
        <taxon>Bivalvia</taxon>
        <taxon>Autobranchia</taxon>
        <taxon>Pteriomorphia</taxon>
        <taxon>Mytilida</taxon>
        <taxon>Mytiloidea</taxon>
        <taxon>Mytilidae</taxon>
        <taxon>Mytilinae</taxon>
        <taxon>Mytilus</taxon>
    </lineage>
</organism>
<gene>
    <name evidence="3" type="ORF">MEDL_41773</name>
</gene>
<keyword evidence="2" id="KW-1133">Transmembrane helix</keyword>
<comment type="caution">
    <text evidence="3">The sequence shown here is derived from an EMBL/GenBank/DDBJ whole genome shotgun (WGS) entry which is preliminary data.</text>
</comment>
<protein>
    <submittedName>
        <fullName evidence="3">Uncharacterized protein</fullName>
    </submittedName>
</protein>
<name>A0A8S3T5F1_MYTED</name>
<keyword evidence="2" id="KW-0472">Membrane</keyword>
<evidence type="ECO:0000256" key="2">
    <source>
        <dbReference type="SAM" id="Phobius"/>
    </source>
</evidence>
<feature type="compositionally biased region" description="Acidic residues" evidence="1">
    <location>
        <begin position="14"/>
        <end position="29"/>
    </location>
</feature>